<dbReference type="InterPro" id="IPR008490">
    <property type="entry name" value="Transposase_InsH_N"/>
</dbReference>
<dbReference type="NCBIfam" id="NF033551">
    <property type="entry name" value="transpos_IS1182"/>
    <property type="match status" value="1"/>
</dbReference>
<dbReference type="GO" id="GO:0003677">
    <property type="term" value="F:DNA binding"/>
    <property type="evidence" value="ECO:0007669"/>
    <property type="project" value="InterPro"/>
</dbReference>
<dbReference type="InterPro" id="IPR002559">
    <property type="entry name" value="Transposase_11"/>
</dbReference>
<dbReference type="PANTHER" id="PTHR33408">
    <property type="entry name" value="TRANSPOSASE"/>
    <property type="match status" value="1"/>
</dbReference>
<feature type="domain" description="Transposase InsH N-terminal" evidence="2">
    <location>
        <begin position="14"/>
        <end position="107"/>
    </location>
</feature>
<dbReference type="GO" id="GO:0006313">
    <property type="term" value="P:DNA transposition"/>
    <property type="evidence" value="ECO:0007669"/>
    <property type="project" value="InterPro"/>
</dbReference>
<dbReference type="Pfam" id="PF01609">
    <property type="entry name" value="DDE_Tnp_1"/>
    <property type="match status" value="1"/>
</dbReference>
<organism evidence="3 4">
    <name type="scientific">Pontibacillus chungwhensis BH030062</name>
    <dbReference type="NCBI Taxonomy" id="1385513"/>
    <lineage>
        <taxon>Bacteria</taxon>
        <taxon>Bacillati</taxon>
        <taxon>Bacillota</taxon>
        <taxon>Bacilli</taxon>
        <taxon>Bacillales</taxon>
        <taxon>Bacillaceae</taxon>
        <taxon>Pontibacillus</taxon>
    </lineage>
</organism>
<dbReference type="PANTHER" id="PTHR33408:SF2">
    <property type="entry name" value="TRANSPOSASE DDE DOMAIN-CONTAINING PROTEIN"/>
    <property type="match status" value="1"/>
</dbReference>
<evidence type="ECO:0000259" key="1">
    <source>
        <dbReference type="Pfam" id="PF01609"/>
    </source>
</evidence>
<dbReference type="STRING" id="1385513.N780_17730"/>
<dbReference type="Pfam" id="PF05598">
    <property type="entry name" value="DUF772"/>
    <property type="match status" value="1"/>
</dbReference>
<dbReference type="EMBL" id="AVBG01000008">
    <property type="protein sequence ID" value="KGP91094.1"/>
    <property type="molecule type" value="Genomic_DNA"/>
</dbReference>
<dbReference type="GO" id="GO:0004803">
    <property type="term" value="F:transposase activity"/>
    <property type="evidence" value="ECO:0007669"/>
    <property type="project" value="InterPro"/>
</dbReference>
<evidence type="ECO:0000259" key="2">
    <source>
        <dbReference type="Pfam" id="PF05598"/>
    </source>
</evidence>
<keyword evidence="4" id="KW-1185">Reference proteome</keyword>
<dbReference type="InterPro" id="IPR047629">
    <property type="entry name" value="IS1182_transpos"/>
</dbReference>
<gene>
    <name evidence="3" type="ORF">N780_17730</name>
</gene>
<feature type="domain" description="Transposase IS4-like" evidence="1">
    <location>
        <begin position="251"/>
        <end position="479"/>
    </location>
</feature>
<accession>A0A0A2UT32</accession>
<dbReference type="AlphaFoldDB" id="A0A0A2UT32"/>
<comment type="caution">
    <text evidence="3">The sequence shown here is derived from an EMBL/GenBank/DDBJ whole genome shotgun (WGS) entry which is preliminary data.</text>
</comment>
<reference evidence="3 4" key="1">
    <citation type="submission" date="2013-08" db="EMBL/GenBank/DDBJ databases">
        <title>Genome of Pontibacillus chungwhensis.</title>
        <authorList>
            <person name="Wang Q."/>
            <person name="Wang G."/>
        </authorList>
    </citation>
    <scope>NUCLEOTIDE SEQUENCE [LARGE SCALE GENOMIC DNA]</scope>
    <source>
        <strain evidence="3 4">BH030062</strain>
    </source>
</reference>
<dbReference type="OrthoDB" id="9789070at2"/>
<protein>
    <submittedName>
        <fullName evidence="3">Transposase</fullName>
    </submittedName>
</protein>
<evidence type="ECO:0000313" key="4">
    <source>
        <dbReference type="Proteomes" id="UP000030153"/>
    </source>
</evidence>
<proteinExistence type="predicted"/>
<evidence type="ECO:0000313" key="3">
    <source>
        <dbReference type="EMBL" id="KGP91094.1"/>
    </source>
</evidence>
<dbReference type="eggNOG" id="COG3039">
    <property type="taxonomic scope" value="Bacteria"/>
</dbReference>
<sequence length="512" mass="59601">MLTQNKQASLYSILYDKIPENHTLKRINEAIDFSFINDLLEDSYSKYYGRPAKEPELMVKLLVLQYLYDLSDERLIEEASLNLAYLYFLGINPEDELPDPSLLSKFRVHRLGDSLLDEILETINRQCVEKGIIKCSGLTIDTTHTRAHTFQATPERVMKRLAKKIYRNLDEENGSIPEELDQDIPNYKEIEDHREAKQTMKSHLEKTMKQVEEAVELKNHPKTKSVIENAKEILEDPKFLQSKGVRSIVDQEARVGHKSKTKRFFGYKTEYMMTTEERIITAVHVENGAYVDGKAFDELLDKTKKCGLTIKEFFGDKAYFRKPILESIESLGAIPYIPVSEMAYKIDEDRFSYNKDSDEWFCDQGNKTIRKDHKVRKCGKQSLKYYFERETCRSCPLRNECITANTVAKIMEVGVNTPALYSYSQRQKSDEFKEKYRKRACQEWKNGEMKNFHGLDCARWYSRLSMSKQAKLTAIAVNLKRIGKILSSNKGKYNTHFTILLNYSMSKPLSRN</sequence>
<dbReference type="Proteomes" id="UP000030153">
    <property type="component" value="Unassembled WGS sequence"/>
</dbReference>
<name>A0A0A2UT32_9BACI</name>